<dbReference type="OMA" id="LQQWQNR"/>
<dbReference type="HOGENOM" id="CLU_436106_0_0_1"/>
<organism evidence="1 2">
    <name type="scientific">Eremothecium cymbalariae (strain CBS 270.75 / DBVPG 7215 / KCTC 17166 / NRRL Y-17582)</name>
    <name type="common">Yeast</name>
    <dbReference type="NCBI Taxonomy" id="931890"/>
    <lineage>
        <taxon>Eukaryota</taxon>
        <taxon>Fungi</taxon>
        <taxon>Dikarya</taxon>
        <taxon>Ascomycota</taxon>
        <taxon>Saccharomycotina</taxon>
        <taxon>Saccharomycetes</taxon>
        <taxon>Saccharomycetales</taxon>
        <taxon>Saccharomycetaceae</taxon>
        <taxon>Eremothecium</taxon>
    </lineage>
</organism>
<dbReference type="EMBL" id="CP002497">
    <property type="protein sequence ID" value="AET37574.1"/>
    <property type="molecule type" value="Genomic_DNA"/>
</dbReference>
<sequence length="676" mass="74927">MDAIECATRYRDQQDVDLRYMAIRELCNGPRNSQGRVQQLCELHQQPGALEVVTHDVILRSVTDRQIVRSVVERELLGELGDECVSYVVSQLVGELVGGGGVQEQEEQRRQEEVILKYLNSVLHSGAVGAAAALALDGVRGGAGNGDAFESCYRATNVAEKDIARYVEYMCHVSSAGTLWYSVLNGLCSSGNVVSSELATKVYGLCSEAPLNGQSQAYAAFIGAVRNIRGSVLTALFIACTNVGVLEAVAQARPLKLCSSYRAVANRWISGELDPHSARGFRLIAHIGKLFNRDSDEDMAVVKAIMQLCAVELKEQTASVLHVEDTEVSCSVSNTYEMGEVGEDDWVISDEGDMIVSDEDTVIISNEIEAANIAVSVMDALSSLPLEDLNEMVQEAITALPEILLVRLRPHLLSLSAKYTKLLDYVIATFGEVDPLALHLLTPEQVAAVAVSSEHPDHAFLTLRSDPQLCALHGAIIGQTASHKPIDTELLQQWQNRREASKQYLDATLQLLTTMLSQDVVSLKDHQWCIDTLAWIGQEFPFYRKPVLQLLIPMLKPPKRFVKIIQVGNMKQKEDGSTYIRASVVSTLCGWLRDERSTWDYSDIRNLAYYLRYPLRDLPLKRLTLQLMHTIIDRFGGFLALRDYPTIHETLQLIQNKYPEDTEGIAAHFHGIVNSI</sequence>
<protein>
    <recommendedName>
        <fullName evidence="3">TATA-binding protein interacting (TIP20) domain-containing protein</fullName>
    </recommendedName>
</protein>
<dbReference type="AlphaFoldDB" id="G8JNB0"/>
<evidence type="ECO:0008006" key="3">
    <source>
        <dbReference type="Google" id="ProtNLM"/>
    </source>
</evidence>
<dbReference type="KEGG" id="erc:Ecym_1340"/>
<reference evidence="2" key="1">
    <citation type="journal article" date="2012" name="G3 (Bethesda)">
        <title>Pichia sorbitophila, an interspecies yeast hybrid reveals early steps of genome resolution following polyploidization.</title>
        <authorList>
            <person name="Leh Louis V."/>
            <person name="Despons L."/>
            <person name="Friedrich A."/>
            <person name="Martin T."/>
            <person name="Durrens P."/>
            <person name="Casaregola S."/>
            <person name="Neuveglise C."/>
            <person name="Fairhead C."/>
            <person name="Marck C."/>
            <person name="Cruz J.A."/>
            <person name="Straub M.L."/>
            <person name="Kugler V."/>
            <person name="Sacerdot C."/>
            <person name="Uzunov Z."/>
            <person name="Thierry A."/>
            <person name="Weiss S."/>
            <person name="Bleykasten C."/>
            <person name="De Montigny J."/>
            <person name="Jacques N."/>
            <person name="Jung P."/>
            <person name="Lemaire M."/>
            <person name="Mallet S."/>
            <person name="Morel G."/>
            <person name="Richard G.F."/>
            <person name="Sarkar A."/>
            <person name="Savel G."/>
            <person name="Schacherer J."/>
            <person name="Seret M.L."/>
            <person name="Talla E."/>
            <person name="Samson G."/>
            <person name="Jubin C."/>
            <person name="Poulain J."/>
            <person name="Vacherie B."/>
            <person name="Barbe V."/>
            <person name="Pelletier E."/>
            <person name="Sherman D.J."/>
            <person name="Westhof E."/>
            <person name="Weissenbach J."/>
            <person name="Baret P.V."/>
            <person name="Wincker P."/>
            <person name="Gaillardin C."/>
            <person name="Dujon B."/>
            <person name="Souciet J.L."/>
        </authorList>
    </citation>
    <scope>NUCLEOTIDE SEQUENCE [LARGE SCALE GENOMIC DNA]</scope>
    <source>
        <strain evidence="2">CBS 270.75 / DBVPG 7215 / KCTC 17166 / NRRL Y-17582</strain>
    </source>
</reference>
<dbReference type="GeneID" id="11469692"/>
<proteinExistence type="predicted"/>
<evidence type="ECO:0000313" key="1">
    <source>
        <dbReference type="EMBL" id="AET37574.1"/>
    </source>
</evidence>
<keyword evidence="2" id="KW-1185">Reference proteome</keyword>
<dbReference type="RefSeq" id="XP_003644391.1">
    <property type="nucleotide sequence ID" value="XM_003644343.1"/>
</dbReference>
<gene>
    <name evidence="1" type="ordered locus">Ecym_1340</name>
</gene>
<accession>G8JNB0</accession>
<name>G8JNB0_ERECY</name>
<dbReference type="InParanoid" id="G8JNB0"/>
<dbReference type="OrthoDB" id="4034650at2759"/>
<evidence type="ECO:0000313" key="2">
    <source>
        <dbReference type="Proteomes" id="UP000006790"/>
    </source>
</evidence>
<dbReference type="Proteomes" id="UP000006790">
    <property type="component" value="Chromosome 1"/>
</dbReference>